<evidence type="ECO:0000256" key="2">
    <source>
        <dbReference type="ARBA" id="ARBA00023002"/>
    </source>
</evidence>
<dbReference type="InterPro" id="IPR036291">
    <property type="entry name" value="NAD(P)-bd_dom_sf"/>
</dbReference>
<dbReference type="Gene3D" id="3.40.50.720">
    <property type="entry name" value="NAD(P)-binding Rossmann-like Domain"/>
    <property type="match status" value="1"/>
</dbReference>
<dbReference type="EMBL" id="CP117826">
    <property type="protein sequence ID" value="XCC62693.1"/>
    <property type="molecule type" value="Genomic_DNA"/>
</dbReference>
<comment type="similarity">
    <text evidence="1">Belongs to the short-chain dehydrogenases/reductases (SDR) family.</text>
</comment>
<dbReference type="GO" id="GO:0016616">
    <property type="term" value="F:oxidoreductase activity, acting on the CH-OH group of donors, NAD or NADP as acceptor"/>
    <property type="evidence" value="ECO:0007669"/>
    <property type="project" value="TreeGrafter"/>
</dbReference>
<gene>
    <name evidence="3" type="ORF">PUP29_01830</name>
</gene>
<dbReference type="Pfam" id="PF13561">
    <property type="entry name" value="adh_short_C2"/>
    <property type="match status" value="1"/>
</dbReference>
<evidence type="ECO:0000313" key="3">
    <source>
        <dbReference type="EMBL" id="XCC62693.1"/>
    </source>
</evidence>
<dbReference type="GO" id="GO:0008206">
    <property type="term" value="P:bile acid metabolic process"/>
    <property type="evidence" value="ECO:0007669"/>
    <property type="project" value="UniProtKB-ARBA"/>
</dbReference>
<accession>A0AAU8A941</accession>
<reference evidence="3" key="1">
    <citation type="submission" date="2023-02" db="EMBL/GenBank/DDBJ databases">
        <title>Gut commensal Christensenella minuta modulates host metabolism via a new class of secondary bile acids.</title>
        <authorList>
            <person name="Liu C."/>
        </authorList>
    </citation>
    <scope>NUCLEOTIDE SEQUENCE</scope>
    <source>
        <strain evidence="3">CA70</strain>
    </source>
</reference>
<dbReference type="RefSeq" id="WP_079547525.1">
    <property type="nucleotide sequence ID" value="NZ_CP117826.1"/>
</dbReference>
<organism evidence="3">
    <name type="scientific">Christensenella massiliensis</name>
    <dbReference type="NCBI Taxonomy" id="1805714"/>
    <lineage>
        <taxon>Bacteria</taxon>
        <taxon>Bacillati</taxon>
        <taxon>Bacillota</taxon>
        <taxon>Clostridia</taxon>
        <taxon>Christensenellales</taxon>
        <taxon>Christensenellaceae</taxon>
        <taxon>Christensenella</taxon>
    </lineage>
</organism>
<dbReference type="SUPFAM" id="SSF51735">
    <property type="entry name" value="NAD(P)-binding Rossmann-fold domains"/>
    <property type="match status" value="1"/>
</dbReference>
<dbReference type="FunFam" id="3.40.50.720:FF:000084">
    <property type="entry name" value="Short-chain dehydrogenase reductase"/>
    <property type="match status" value="1"/>
</dbReference>
<sequence length="258" mass="27996">MKNKFDLSGKTAVVTGAGQGLGRSFARALSGAGAEVFLMARNLERLTRTAEEIADEMGTATHAIQLDITNEQSIINACAEVLEITGKIDILVNNAAVGRSDVRLIDEPLEEWNSILETNLTGTFLMMKHVGRIMIEQRDGKVINLTSMTSLAAMRNPTVGAYDVSKAGIECLTRLMAGAWSEYGVTVNAICPGYYMTDINKAYVAEHPEFYEDSLRQIPLKKWGEPEDIGDIAVFLASGASDYMTGANVVSDGGYTIW</sequence>
<evidence type="ECO:0000256" key="1">
    <source>
        <dbReference type="ARBA" id="ARBA00006484"/>
    </source>
</evidence>
<protein>
    <submittedName>
        <fullName evidence="3">SDR family oxidoreductase</fullName>
    </submittedName>
</protein>
<dbReference type="PANTHER" id="PTHR42760">
    <property type="entry name" value="SHORT-CHAIN DEHYDROGENASES/REDUCTASES FAMILY MEMBER"/>
    <property type="match status" value="1"/>
</dbReference>
<dbReference type="PRINTS" id="PR00081">
    <property type="entry name" value="GDHRDH"/>
</dbReference>
<dbReference type="PRINTS" id="PR00080">
    <property type="entry name" value="SDRFAMILY"/>
</dbReference>
<proteinExistence type="inferred from homology"/>
<dbReference type="InterPro" id="IPR002347">
    <property type="entry name" value="SDR_fam"/>
</dbReference>
<dbReference type="PANTHER" id="PTHR42760:SF115">
    <property type="entry name" value="3-OXOACYL-[ACYL-CARRIER-PROTEIN] REDUCTASE FABG"/>
    <property type="match status" value="1"/>
</dbReference>
<dbReference type="AlphaFoldDB" id="A0AAU8A941"/>
<keyword evidence="2" id="KW-0560">Oxidoreductase</keyword>
<name>A0AAU8A941_9FIRM</name>